<dbReference type="Proteomes" id="UP000266196">
    <property type="component" value="Unassembled WGS sequence"/>
</dbReference>
<evidence type="ECO:0000313" key="5">
    <source>
        <dbReference type="EMBL" id="RHY38766.1"/>
    </source>
</evidence>
<protein>
    <recommendedName>
        <fullName evidence="2">EF-hand domain-containing protein</fullName>
    </recommendedName>
</protein>
<dbReference type="Proteomes" id="UP000286510">
    <property type="component" value="Unassembled WGS sequence"/>
</dbReference>
<evidence type="ECO:0000313" key="8">
    <source>
        <dbReference type="EMBL" id="RHY99090.1"/>
    </source>
</evidence>
<dbReference type="EMBL" id="QUTA01005896">
    <property type="protein sequence ID" value="RHY13586.1"/>
    <property type="molecule type" value="Genomic_DNA"/>
</dbReference>
<dbReference type="EMBL" id="QUTD01012048">
    <property type="protein sequence ID" value="RHY38766.1"/>
    <property type="molecule type" value="Genomic_DNA"/>
</dbReference>
<dbReference type="PROSITE" id="PS00018">
    <property type="entry name" value="EF_HAND_1"/>
    <property type="match status" value="1"/>
</dbReference>
<dbReference type="Proteomes" id="UP000266239">
    <property type="component" value="Unassembled WGS sequence"/>
</dbReference>
<dbReference type="GO" id="GO:0005829">
    <property type="term" value="C:cytosol"/>
    <property type="evidence" value="ECO:0007669"/>
    <property type="project" value="TreeGrafter"/>
</dbReference>
<feature type="domain" description="EF-hand" evidence="2">
    <location>
        <begin position="5"/>
        <end position="40"/>
    </location>
</feature>
<dbReference type="InterPro" id="IPR018247">
    <property type="entry name" value="EF_Hand_1_Ca_BS"/>
</dbReference>
<gene>
    <name evidence="3" type="ORF">DYB25_002802</name>
    <name evidence="7" type="ORF">DYB26_008005</name>
    <name evidence="9" type="ORF">DYB28_011590</name>
    <name evidence="5" type="ORF">DYB30_005796</name>
    <name evidence="8" type="ORF">DYB31_002255</name>
    <name evidence="4" type="ORF">DYB34_002501</name>
    <name evidence="6" type="ORF">DYB38_009731</name>
</gene>
<keyword evidence="1" id="KW-0106">Calcium</keyword>
<accession>A0A397B556</accession>
<evidence type="ECO:0000313" key="3">
    <source>
        <dbReference type="EMBL" id="RHY13586.1"/>
    </source>
</evidence>
<dbReference type="Gene3D" id="1.10.238.10">
    <property type="entry name" value="EF-hand"/>
    <property type="match status" value="2"/>
</dbReference>
<dbReference type="Pfam" id="PF13202">
    <property type="entry name" value="EF-hand_5"/>
    <property type="match status" value="1"/>
</dbReference>
<dbReference type="SMART" id="SM00054">
    <property type="entry name" value="EFh"/>
    <property type="match status" value="4"/>
</dbReference>
<evidence type="ECO:0000313" key="9">
    <source>
        <dbReference type="EMBL" id="RLO10957.1"/>
    </source>
</evidence>
<dbReference type="GO" id="GO:0051480">
    <property type="term" value="P:regulation of cytosolic calcium ion concentration"/>
    <property type="evidence" value="ECO:0007669"/>
    <property type="project" value="TreeGrafter"/>
</dbReference>
<dbReference type="VEuPathDB" id="FungiDB:H257_13075"/>
<dbReference type="AlphaFoldDB" id="A0A397B556"/>
<evidence type="ECO:0000313" key="6">
    <source>
        <dbReference type="EMBL" id="RHY54289.1"/>
    </source>
</evidence>
<dbReference type="InterPro" id="IPR051001">
    <property type="entry name" value="Calbindin_Ca-bind"/>
</dbReference>
<evidence type="ECO:0000313" key="10">
    <source>
        <dbReference type="Proteomes" id="UP000265716"/>
    </source>
</evidence>
<evidence type="ECO:0000313" key="14">
    <source>
        <dbReference type="Proteomes" id="UP000275652"/>
    </source>
</evidence>
<dbReference type="EMBL" id="QUTC01006057">
    <property type="protein sequence ID" value="RHY54289.1"/>
    <property type="molecule type" value="Genomic_DNA"/>
</dbReference>
<dbReference type="GO" id="GO:0005509">
    <property type="term" value="F:calcium ion binding"/>
    <property type="evidence" value="ECO:0007669"/>
    <property type="project" value="InterPro"/>
</dbReference>
<reference evidence="10 11" key="2">
    <citation type="submission" date="2018-08" db="EMBL/GenBank/DDBJ databases">
        <title>Aphanomyces genome sequencing and annotation.</title>
        <authorList>
            <person name="Minardi D."/>
            <person name="Oidtmann B."/>
            <person name="Van Der Giezen M."/>
            <person name="Studholme D.J."/>
        </authorList>
    </citation>
    <scope>NUCLEOTIDE SEQUENCE [LARGE SCALE GENOMIC DNA]</scope>
    <source>
        <strain evidence="8 11">197901</strain>
        <strain evidence="5 13">D2</strain>
        <strain evidence="7 16">FDL457</strain>
        <strain evidence="6 10">SA</strain>
        <strain evidence="4 15">Si</strain>
        <strain evidence="3 12">Yx</strain>
    </source>
</reference>
<evidence type="ECO:0000259" key="2">
    <source>
        <dbReference type="PROSITE" id="PS50222"/>
    </source>
</evidence>
<dbReference type="Proteomes" id="UP000283543">
    <property type="component" value="Unassembled WGS sequence"/>
</dbReference>
<evidence type="ECO:0000313" key="7">
    <source>
        <dbReference type="EMBL" id="RHY88353.1"/>
    </source>
</evidence>
<reference evidence="9 14" key="1">
    <citation type="journal article" date="2018" name="J. Invertebr. Pathol.">
        <title>New genotyping method for the causative agent of crayfish plague (Aphanomyces astaci) based on whole genome data.</title>
        <authorList>
            <person name="Minardi D."/>
            <person name="Studholme D.J."/>
            <person name="van der Giezen M."/>
            <person name="Pretto T."/>
            <person name="Oidtmann B."/>
        </authorList>
    </citation>
    <scope>NUCLEOTIDE SEQUENCE [LARGE SCALE GENOMIC DNA]</scope>
    <source>
        <strain evidence="9 14">KB13</strain>
    </source>
</reference>
<evidence type="ECO:0000313" key="4">
    <source>
        <dbReference type="EMBL" id="RHY38550.1"/>
    </source>
</evidence>
<evidence type="ECO:0000256" key="1">
    <source>
        <dbReference type="ARBA" id="ARBA00022837"/>
    </source>
</evidence>
<organism evidence="3 12">
    <name type="scientific">Aphanomyces astaci</name>
    <name type="common">Crayfish plague agent</name>
    <dbReference type="NCBI Taxonomy" id="112090"/>
    <lineage>
        <taxon>Eukaryota</taxon>
        <taxon>Sar</taxon>
        <taxon>Stramenopiles</taxon>
        <taxon>Oomycota</taxon>
        <taxon>Saprolegniomycetes</taxon>
        <taxon>Saprolegniales</taxon>
        <taxon>Verrucalvaceae</taxon>
        <taxon>Aphanomyces</taxon>
    </lineage>
</organism>
<evidence type="ECO:0000313" key="15">
    <source>
        <dbReference type="Proteomes" id="UP000283543"/>
    </source>
</evidence>
<evidence type="ECO:0000313" key="11">
    <source>
        <dbReference type="Proteomes" id="UP000266196"/>
    </source>
</evidence>
<dbReference type="PANTHER" id="PTHR19972:SF10">
    <property type="entry name" value="CALBINDIN-32"/>
    <property type="match status" value="1"/>
</dbReference>
<evidence type="ECO:0000313" key="12">
    <source>
        <dbReference type="Proteomes" id="UP000266239"/>
    </source>
</evidence>
<comment type="caution">
    <text evidence="3">The sequence shown here is derived from an EMBL/GenBank/DDBJ whole genome shotgun (WGS) entry which is preliminary data.</text>
</comment>
<dbReference type="InterPro" id="IPR011992">
    <property type="entry name" value="EF-hand-dom_pair"/>
</dbReference>
<dbReference type="PROSITE" id="PS50222">
    <property type="entry name" value="EF_HAND_2"/>
    <property type="match status" value="3"/>
</dbReference>
<evidence type="ECO:0000313" key="13">
    <source>
        <dbReference type="Proteomes" id="UP000266643"/>
    </source>
</evidence>
<dbReference type="Proteomes" id="UP000266643">
    <property type="component" value="Unassembled WGS sequence"/>
</dbReference>
<feature type="domain" description="EF-hand" evidence="2">
    <location>
        <begin position="49"/>
        <end position="84"/>
    </location>
</feature>
<sequence>MAGKFIDAYVEGVWNVYDGDLSGYLDKKEAKVFVLGLLDELVNEGVDVPAGIDFDTAFASYDQDGNGRLSRKEARVFVEHLMEARDHAQAQSSVAASETKAFLDQYMAEIWTSYDDDASGFLERHEARAFVDKLIADMAASDLDVHGFDFDACFDAYDQDGNDRLSRTELRVFVEQLLV</sequence>
<dbReference type="EMBL" id="QUTI01016894">
    <property type="protein sequence ID" value="RLO10957.1"/>
    <property type="molecule type" value="Genomic_DNA"/>
</dbReference>
<dbReference type="GO" id="GO:0005634">
    <property type="term" value="C:nucleus"/>
    <property type="evidence" value="ECO:0007669"/>
    <property type="project" value="TreeGrafter"/>
</dbReference>
<dbReference type="SUPFAM" id="SSF47473">
    <property type="entry name" value="EF-hand"/>
    <property type="match status" value="1"/>
</dbReference>
<dbReference type="Proteomes" id="UP000265716">
    <property type="component" value="Unassembled WGS sequence"/>
</dbReference>
<evidence type="ECO:0000313" key="16">
    <source>
        <dbReference type="Proteomes" id="UP000286510"/>
    </source>
</evidence>
<proteinExistence type="predicted"/>
<dbReference type="EMBL" id="QUTE01015749">
    <property type="protein sequence ID" value="RHY99090.1"/>
    <property type="molecule type" value="Genomic_DNA"/>
</dbReference>
<feature type="domain" description="EF-hand" evidence="2">
    <location>
        <begin position="145"/>
        <end position="179"/>
    </location>
</feature>
<name>A0A397B556_APHAT</name>
<dbReference type="Proteomes" id="UP000275652">
    <property type="component" value="Unassembled WGS sequence"/>
</dbReference>
<dbReference type="EMBL" id="QUTB01011049">
    <property type="protein sequence ID" value="RHY38550.1"/>
    <property type="molecule type" value="Genomic_DNA"/>
</dbReference>
<dbReference type="PANTHER" id="PTHR19972">
    <property type="entry name" value="CALBINDIN"/>
    <property type="match status" value="1"/>
</dbReference>
<dbReference type="InterPro" id="IPR002048">
    <property type="entry name" value="EF_hand_dom"/>
</dbReference>
<dbReference type="EMBL" id="QUTF01022883">
    <property type="protein sequence ID" value="RHY88353.1"/>
    <property type="molecule type" value="Genomic_DNA"/>
</dbReference>